<dbReference type="InterPro" id="IPR001138">
    <property type="entry name" value="Zn2Cys6_DnaBD"/>
</dbReference>
<accession>A0A2J6QYP1</accession>
<evidence type="ECO:0000313" key="8">
    <source>
        <dbReference type="EMBL" id="PMD31380.1"/>
    </source>
</evidence>
<gene>
    <name evidence="8" type="ORF">L207DRAFT_641094</name>
</gene>
<dbReference type="PROSITE" id="PS00463">
    <property type="entry name" value="ZN2_CY6_FUNGAL_1"/>
    <property type="match status" value="1"/>
</dbReference>
<dbReference type="GO" id="GO:0008270">
    <property type="term" value="F:zinc ion binding"/>
    <property type="evidence" value="ECO:0007669"/>
    <property type="project" value="InterPro"/>
</dbReference>
<dbReference type="Pfam" id="PF00172">
    <property type="entry name" value="Zn_clus"/>
    <property type="match status" value="1"/>
</dbReference>
<keyword evidence="1" id="KW-0479">Metal-binding</keyword>
<keyword evidence="2" id="KW-0862">Zinc</keyword>
<dbReference type="GO" id="GO:0000981">
    <property type="term" value="F:DNA-binding transcription factor activity, RNA polymerase II-specific"/>
    <property type="evidence" value="ECO:0007669"/>
    <property type="project" value="InterPro"/>
</dbReference>
<keyword evidence="4" id="KW-0238">DNA-binding</keyword>
<sequence>MDTALENPSLAAAIAQENEIEEINLLANPDPARADKKKRFHNKSKNGCRTCKTRRVKCDEGRPGCQRCSAFGFDCDGYDEPFQPKAKMSHGQVFPHRRARVIPQVQPSAAALCRSPQKSLFKNDQEHRYFSLFSTKTANQLQGLFPTDLWDRLVLQVSERDSSVRHAVIALGALDPQTWKSPTKSWKDISRRKFAYHEYSIAILEMKKAISQKSLDLRTRLIGCLVFVAFEVYHRNTPSAVAQIERMSLLIEEQIREQNIYTPTSTTIDNELLESFRDLEIQNLVNNSFGRALTERDLLDSRQSIKHKLPQEFVSLHQARAMFHVIVIRQLHWQNTCKHEWPWWATAETIGLFNVQNDPPSNDITTTEEWCAERDRRFEEYTAWSNAFQPLLLKARILNEPHELRRAEIVRMTYLATYLALMTRMYSPWESWYGQTTRLVELVALIKHLLAQTDESDSGFSVEMNFLVPLIVVAKMFRHRASRKEAIRLLFAYPRREGLWDGVLVAKSLQWIAEIEEEGMPDEEEYVSYFLATDLGRGTEIDPVKRVAKLVAFQRPIQAPMTIVRKETVVTW</sequence>
<keyword evidence="9" id="KW-1185">Reference proteome</keyword>
<dbReference type="Gene3D" id="4.10.240.10">
    <property type="entry name" value="Zn(2)-C6 fungal-type DNA-binding domain"/>
    <property type="match status" value="1"/>
</dbReference>
<dbReference type="InterPro" id="IPR052360">
    <property type="entry name" value="Transcr_Regulatory_Proteins"/>
</dbReference>
<evidence type="ECO:0000313" key="9">
    <source>
        <dbReference type="Proteomes" id="UP000235786"/>
    </source>
</evidence>
<organism evidence="8 9">
    <name type="scientific">Hyaloscypha variabilis (strain UAMH 11265 / GT02V1 / F)</name>
    <name type="common">Meliniomyces variabilis</name>
    <dbReference type="NCBI Taxonomy" id="1149755"/>
    <lineage>
        <taxon>Eukaryota</taxon>
        <taxon>Fungi</taxon>
        <taxon>Dikarya</taxon>
        <taxon>Ascomycota</taxon>
        <taxon>Pezizomycotina</taxon>
        <taxon>Leotiomycetes</taxon>
        <taxon>Helotiales</taxon>
        <taxon>Hyaloscyphaceae</taxon>
        <taxon>Hyaloscypha</taxon>
        <taxon>Hyaloscypha variabilis</taxon>
    </lineage>
</organism>
<protein>
    <recommendedName>
        <fullName evidence="7">Zn(2)-C6 fungal-type domain-containing protein</fullName>
    </recommendedName>
</protein>
<keyword evidence="6" id="KW-0539">Nucleus</keyword>
<dbReference type="SUPFAM" id="SSF57701">
    <property type="entry name" value="Zn2/Cys6 DNA-binding domain"/>
    <property type="match status" value="1"/>
</dbReference>
<evidence type="ECO:0000256" key="4">
    <source>
        <dbReference type="ARBA" id="ARBA00023125"/>
    </source>
</evidence>
<dbReference type="Proteomes" id="UP000235786">
    <property type="component" value="Unassembled WGS sequence"/>
</dbReference>
<dbReference type="CDD" id="cd00067">
    <property type="entry name" value="GAL4"/>
    <property type="match status" value="1"/>
</dbReference>
<dbReference type="EMBL" id="KZ613963">
    <property type="protein sequence ID" value="PMD31380.1"/>
    <property type="molecule type" value="Genomic_DNA"/>
</dbReference>
<dbReference type="GO" id="GO:0003677">
    <property type="term" value="F:DNA binding"/>
    <property type="evidence" value="ECO:0007669"/>
    <property type="project" value="UniProtKB-KW"/>
</dbReference>
<proteinExistence type="predicted"/>
<dbReference type="PANTHER" id="PTHR36206">
    <property type="entry name" value="ASPERCRYPTIN BIOSYNTHESIS CLUSTER-SPECIFIC TRANSCRIPTION REGULATOR ATNN-RELATED"/>
    <property type="match status" value="1"/>
</dbReference>
<dbReference type="AlphaFoldDB" id="A0A2J6QYP1"/>
<keyword evidence="3" id="KW-0805">Transcription regulation</keyword>
<dbReference type="OrthoDB" id="3598904at2759"/>
<feature type="domain" description="Zn(2)-C6 fungal-type" evidence="7">
    <location>
        <begin position="47"/>
        <end position="75"/>
    </location>
</feature>
<evidence type="ECO:0000256" key="2">
    <source>
        <dbReference type="ARBA" id="ARBA00022833"/>
    </source>
</evidence>
<dbReference type="SMART" id="SM00066">
    <property type="entry name" value="GAL4"/>
    <property type="match status" value="1"/>
</dbReference>
<evidence type="ECO:0000256" key="3">
    <source>
        <dbReference type="ARBA" id="ARBA00023015"/>
    </source>
</evidence>
<keyword evidence="5" id="KW-0804">Transcription</keyword>
<dbReference type="PANTHER" id="PTHR36206:SF4">
    <property type="entry name" value="HYPOTHETICAL CONSERVED PROTEIN (EUROFUNG)-RELATED"/>
    <property type="match status" value="1"/>
</dbReference>
<evidence type="ECO:0000256" key="1">
    <source>
        <dbReference type="ARBA" id="ARBA00022723"/>
    </source>
</evidence>
<dbReference type="InterPro" id="IPR036864">
    <property type="entry name" value="Zn2-C6_fun-type_DNA-bd_sf"/>
</dbReference>
<dbReference type="PROSITE" id="PS50048">
    <property type="entry name" value="ZN2_CY6_FUNGAL_2"/>
    <property type="match status" value="1"/>
</dbReference>
<evidence type="ECO:0000256" key="6">
    <source>
        <dbReference type="ARBA" id="ARBA00023242"/>
    </source>
</evidence>
<evidence type="ECO:0000256" key="5">
    <source>
        <dbReference type="ARBA" id="ARBA00023163"/>
    </source>
</evidence>
<name>A0A2J6QYP1_HYAVF</name>
<evidence type="ECO:0000259" key="7">
    <source>
        <dbReference type="PROSITE" id="PS50048"/>
    </source>
</evidence>
<reference evidence="8 9" key="1">
    <citation type="submission" date="2016-04" db="EMBL/GenBank/DDBJ databases">
        <title>A degradative enzymes factory behind the ericoid mycorrhizal symbiosis.</title>
        <authorList>
            <consortium name="DOE Joint Genome Institute"/>
            <person name="Martino E."/>
            <person name="Morin E."/>
            <person name="Grelet G."/>
            <person name="Kuo A."/>
            <person name="Kohler A."/>
            <person name="Daghino S."/>
            <person name="Barry K."/>
            <person name="Choi C."/>
            <person name="Cichocki N."/>
            <person name="Clum A."/>
            <person name="Copeland A."/>
            <person name="Hainaut M."/>
            <person name="Haridas S."/>
            <person name="Labutti K."/>
            <person name="Lindquist E."/>
            <person name="Lipzen A."/>
            <person name="Khouja H.-R."/>
            <person name="Murat C."/>
            <person name="Ohm R."/>
            <person name="Olson A."/>
            <person name="Spatafora J."/>
            <person name="Veneault-Fourrey C."/>
            <person name="Henrissat B."/>
            <person name="Grigoriev I."/>
            <person name="Martin F."/>
            <person name="Perotto S."/>
        </authorList>
    </citation>
    <scope>NUCLEOTIDE SEQUENCE [LARGE SCALE GENOMIC DNA]</scope>
    <source>
        <strain evidence="8 9">F</strain>
    </source>
</reference>